<reference evidence="1 2" key="1">
    <citation type="submission" date="2016-10" db="EMBL/GenBank/DDBJ databases">
        <authorList>
            <person name="de Groot N.N."/>
        </authorList>
    </citation>
    <scope>NUCLEOTIDE SEQUENCE [LARGE SCALE GENOMIC DNA]</scope>
    <source>
        <strain evidence="1 2">DSM 527</strain>
    </source>
</reference>
<evidence type="ECO:0000313" key="2">
    <source>
        <dbReference type="Proteomes" id="UP000199045"/>
    </source>
</evidence>
<dbReference type="RefSeq" id="WP_089828828.1">
    <property type="nucleotide sequence ID" value="NZ_FNBN01000001.1"/>
</dbReference>
<evidence type="ECO:0000313" key="1">
    <source>
        <dbReference type="EMBL" id="SDF07081.1"/>
    </source>
</evidence>
<dbReference type="OrthoDB" id="9906521at2"/>
<proteinExistence type="predicted"/>
<dbReference type="Proteomes" id="UP000199045">
    <property type="component" value="Unassembled WGS sequence"/>
</dbReference>
<dbReference type="STRING" id="104663.SAMN04488121_101701"/>
<sequence>MTELASSITRLRRGQYTDVIGAGGGTALLMFAERLPDTYWFKTYLILAAPSLSVSFSKITNIILSECNIIYDMLRESQYERSILRSLKLLRKNPLASQASIEKLEQAYLDVSIKCIENKIFKLDKMKSD</sequence>
<accession>A0A1G7I2W7</accession>
<gene>
    <name evidence="1" type="ORF">SAMN04488121_101701</name>
</gene>
<organism evidence="1 2">
    <name type="scientific">Chitinophaga filiformis</name>
    <name type="common">Myxococcus filiformis</name>
    <name type="synonym">Flexibacter filiformis</name>
    <dbReference type="NCBI Taxonomy" id="104663"/>
    <lineage>
        <taxon>Bacteria</taxon>
        <taxon>Pseudomonadati</taxon>
        <taxon>Bacteroidota</taxon>
        <taxon>Chitinophagia</taxon>
        <taxon>Chitinophagales</taxon>
        <taxon>Chitinophagaceae</taxon>
        <taxon>Chitinophaga</taxon>
    </lineage>
</organism>
<dbReference type="EMBL" id="FNBN01000001">
    <property type="protein sequence ID" value="SDF07081.1"/>
    <property type="molecule type" value="Genomic_DNA"/>
</dbReference>
<protein>
    <submittedName>
        <fullName evidence="1">Uncharacterized protein</fullName>
    </submittedName>
</protein>
<dbReference type="AlphaFoldDB" id="A0A1G7I2W7"/>
<name>A0A1G7I2W7_CHIFI</name>